<protein>
    <submittedName>
        <fullName evidence="3">Uncharacterized protein</fullName>
    </submittedName>
</protein>
<dbReference type="SUPFAM" id="SSF52540">
    <property type="entry name" value="P-loop containing nucleoside triphosphate hydrolases"/>
    <property type="match status" value="1"/>
</dbReference>
<feature type="non-terminal residue" evidence="3">
    <location>
        <position position="1"/>
    </location>
</feature>
<dbReference type="PANTHER" id="PTHR42788">
    <property type="entry name" value="TAURINE IMPORT ATP-BINDING PROTEIN-RELATED"/>
    <property type="match status" value="1"/>
</dbReference>
<evidence type="ECO:0000256" key="2">
    <source>
        <dbReference type="SAM" id="MobiDB-lite"/>
    </source>
</evidence>
<reference evidence="3" key="1">
    <citation type="submission" date="2020-02" db="EMBL/GenBank/DDBJ databases">
        <authorList>
            <person name="Meier V. D."/>
        </authorList>
    </citation>
    <scope>NUCLEOTIDE SEQUENCE</scope>
    <source>
        <strain evidence="3">AVDCRST_MAG64</strain>
    </source>
</reference>
<evidence type="ECO:0000256" key="1">
    <source>
        <dbReference type="ARBA" id="ARBA00022448"/>
    </source>
</evidence>
<dbReference type="EMBL" id="CADCUQ010000846">
    <property type="protein sequence ID" value="CAA9433831.1"/>
    <property type="molecule type" value="Genomic_DNA"/>
</dbReference>
<dbReference type="InterPro" id="IPR027417">
    <property type="entry name" value="P-loop_NTPase"/>
</dbReference>
<evidence type="ECO:0000313" key="3">
    <source>
        <dbReference type="EMBL" id="CAA9433831.1"/>
    </source>
</evidence>
<gene>
    <name evidence="3" type="ORF">AVDCRST_MAG64-3681</name>
</gene>
<accession>A0A6J4Q3T4</accession>
<sequence length="95" mass="10453">KTILFVTHSVGEAVRLADRIIVLHAHPGRIRREIPIELGHPRNFDSPDINSLVRLVRKEIEDEVTRVNAQSGDELWRPQTAGDLASPAGDVGSGI</sequence>
<dbReference type="InterPro" id="IPR050166">
    <property type="entry name" value="ABC_transporter_ATP-bind"/>
</dbReference>
<dbReference type="PANTHER" id="PTHR42788:SF13">
    <property type="entry name" value="ALIPHATIC SULFONATES IMPORT ATP-BINDING PROTEIN SSUB"/>
    <property type="match status" value="1"/>
</dbReference>
<dbReference type="AlphaFoldDB" id="A0A6J4Q3T4"/>
<organism evidence="3">
    <name type="scientific">uncultured Phycisphaerae bacterium</name>
    <dbReference type="NCBI Taxonomy" id="904963"/>
    <lineage>
        <taxon>Bacteria</taxon>
        <taxon>Pseudomonadati</taxon>
        <taxon>Planctomycetota</taxon>
        <taxon>Phycisphaerae</taxon>
        <taxon>environmental samples</taxon>
    </lineage>
</organism>
<keyword evidence="1" id="KW-0813">Transport</keyword>
<feature type="region of interest" description="Disordered" evidence="2">
    <location>
        <begin position="70"/>
        <end position="95"/>
    </location>
</feature>
<name>A0A6J4Q3T4_9BACT</name>
<proteinExistence type="predicted"/>